<keyword evidence="3" id="KW-1185">Reference proteome</keyword>
<feature type="region of interest" description="Disordered" evidence="1">
    <location>
        <begin position="1"/>
        <end position="31"/>
    </location>
</feature>
<feature type="compositionally biased region" description="Polar residues" evidence="1">
    <location>
        <begin position="72"/>
        <end position="82"/>
    </location>
</feature>
<sequence length="195" mass="21362">MGNELSTKTHPSGKAVSSVRLSSKSGLKGDSLAGSTVVVSSLSCSAASTAPTTPDHLADSYLSKYENNTLQQTSTNQPLGNHSQKKMTDESSQQNIQKSLPSAEAYDKNESEERRKAAVVLQVSKSPLLSLLFVRFGKEVLYGRPSPHLNHATLTFSLRDLGHFSNQDLPPGRLVWNSLERDAFFELRSQRQTSR</sequence>
<evidence type="ECO:0000256" key="1">
    <source>
        <dbReference type="SAM" id="MobiDB-lite"/>
    </source>
</evidence>
<feature type="region of interest" description="Disordered" evidence="1">
    <location>
        <begin position="72"/>
        <end position="110"/>
    </location>
</feature>
<feature type="compositionally biased region" description="Low complexity" evidence="1">
    <location>
        <begin position="21"/>
        <end position="31"/>
    </location>
</feature>
<feature type="compositionally biased region" description="Polar residues" evidence="1">
    <location>
        <begin position="90"/>
        <end position="100"/>
    </location>
</feature>
<evidence type="ECO:0000313" key="2">
    <source>
        <dbReference type="EMBL" id="RPA88284.1"/>
    </source>
</evidence>
<gene>
    <name evidence="2" type="ORF">BJ508DRAFT_5133</name>
</gene>
<accession>A0A3N4J314</accession>
<protein>
    <submittedName>
        <fullName evidence="2">Uncharacterized protein</fullName>
    </submittedName>
</protein>
<name>A0A3N4J314_ASCIM</name>
<evidence type="ECO:0000313" key="3">
    <source>
        <dbReference type="Proteomes" id="UP000275078"/>
    </source>
</evidence>
<reference evidence="2 3" key="1">
    <citation type="journal article" date="2018" name="Nat. Ecol. Evol.">
        <title>Pezizomycetes genomes reveal the molecular basis of ectomycorrhizal truffle lifestyle.</title>
        <authorList>
            <person name="Murat C."/>
            <person name="Payen T."/>
            <person name="Noel B."/>
            <person name="Kuo A."/>
            <person name="Morin E."/>
            <person name="Chen J."/>
            <person name="Kohler A."/>
            <person name="Krizsan K."/>
            <person name="Balestrini R."/>
            <person name="Da Silva C."/>
            <person name="Montanini B."/>
            <person name="Hainaut M."/>
            <person name="Levati E."/>
            <person name="Barry K.W."/>
            <person name="Belfiori B."/>
            <person name="Cichocki N."/>
            <person name="Clum A."/>
            <person name="Dockter R.B."/>
            <person name="Fauchery L."/>
            <person name="Guy J."/>
            <person name="Iotti M."/>
            <person name="Le Tacon F."/>
            <person name="Lindquist E.A."/>
            <person name="Lipzen A."/>
            <person name="Malagnac F."/>
            <person name="Mello A."/>
            <person name="Molinier V."/>
            <person name="Miyauchi S."/>
            <person name="Poulain J."/>
            <person name="Riccioni C."/>
            <person name="Rubini A."/>
            <person name="Sitrit Y."/>
            <person name="Splivallo R."/>
            <person name="Traeger S."/>
            <person name="Wang M."/>
            <person name="Zifcakova L."/>
            <person name="Wipf D."/>
            <person name="Zambonelli A."/>
            <person name="Paolocci F."/>
            <person name="Nowrousian M."/>
            <person name="Ottonello S."/>
            <person name="Baldrian P."/>
            <person name="Spatafora J.W."/>
            <person name="Henrissat B."/>
            <person name="Nagy L.G."/>
            <person name="Aury J.M."/>
            <person name="Wincker P."/>
            <person name="Grigoriev I.V."/>
            <person name="Bonfante P."/>
            <person name="Martin F.M."/>
        </authorList>
    </citation>
    <scope>NUCLEOTIDE SEQUENCE [LARGE SCALE GENOMIC DNA]</scope>
    <source>
        <strain evidence="2 3">RN42</strain>
    </source>
</reference>
<proteinExistence type="predicted"/>
<dbReference type="Proteomes" id="UP000275078">
    <property type="component" value="Unassembled WGS sequence"/>
</dbReference>
<feature type="compositionally biased region" description="Polar residues" evidence="1">
    <location>
        <begin position="1"/>
        <end position="10"/>
    </location>
</feature>
<dbReference type="AlphaFoldDB" id="A0A3N4J314"/>
<dbReference type="EMBL" id="ML119645">
    <property type="protein sequence ID" value="RPA88284.1"/>
    <property type="molecule type" value="Genomic_DNA"/>
</dbReference>
<organism evidence="2 3">
    <name type="scientific">Ascobolus immersus RN42</name>
    <dbReference type="NCBI Taxonomy" id="1160509"/>
    <lineage>
        <taxon>Eukaryota</taxon>
        <taxon>Fungi</taxon>
        <taxon>Dikarya</taxon>
        <taxon>Ascomycota</taxon>
        <taxon>Pezizomycotina</taxon>
        <taxon>Pezizomycetes</taxon>
        <taxon>Pezizales</taxon>
        <taxon>Ascobolaceae</taxon>
        <taxon>Ascobolus</taxon>
    </lineage>
</organism>